<reference evidence="2 4" key="2">
    <citation type="submission" date="2018-06" db="EMBL/GenBank/DDBJ databases">
        <authorList>
            <consortium name="Pathogen Informatics"/>
            <person name="Doyle S."/>
        </authorList>
    </citation>
    <scope>NUCLEOTIDE SEQUENCE [LARGE SCALE GENOMIC DNA]</scope>
    <source>
        <strain evidence="2 4">NCTC12376</strain>
    </source>
</reference>
<name>A0A378KR35_9GAMM</name>
<dbReference type="EMBL" id="UGOW01000001">
    <property type="protein sequence ID" value="STY17354.1"/>
    <property type="molecule type" value="Genomic_DNA"/>
</dbReference>
<keyword evidence="3" id="KW-1185">Reference proteome</keyword>
<gene>
    <name evidence="1" type="ORF">Lqua_3012</name>
    <name evidence="2" type="ORF">NCTC12376_01152</name>
</gene>
<protein>
    <submittedName>
        <fullName evidence="2">Coiled-coil protein</fullName>
    </submittedName>
</protein>
<dbReference type="RefSeq" id="WP_058475137.1">
    <property type="nucleotide sequence ID" value="NZ_CAAAIL010000003.1"/>
</dbReference>
<evidence type="ECO:0000313" key="1">
    <source>
        <dbReference type="EMBL" id="KTD43658.1"/>
    </source>
</evidence>
<organism evidence="2 4">
    <name type="scientific">Legionella quateirensis</name>
    <dbReference type="NCBI Taxonomy" id="45072"/>
    <lineage>
        <taxon>Bacteria</taxon>
        <taxon>Pseudomonadati</taxon>
        <taxon>Pseudomonadota</taxon>
        <taxon>Gammaproteobacteria</taxon>
        <taxon>Legionellales</taxon>
        <taxon>Legionellaceae</taxon>
        <taxon>Legionella</taxon>
    </lineage>
</organism>
<sequence>MDAEQKNRIIKRYIKEKSVRPDDLNLNDDALAPYAALNGLLDFIVLNNHGLFDFATLEGDANQWKKFTDILNYSTVLTPGSPPTLTNTKERSAAFGLQYWRNARDISALPKDNYYARASSTPLAPDAELNDGIQNSRAKLYALTQTFPAATVFNAADSAEVNLRIKALNEQIKPMADTNPQKAILQKRLNILLDLNKINQLERINIPLDNGATSTYCTLAEAAGGVTEKISLISLANVKTQLGHINARDDLTVDNYNTDRAQFKLSTEAIIKLPKHGEIKEVQREAMALNISRLMGLDTASSTTIAHNGHPAMFVPFDNIRLLSEFSSGKTFTAGLGISGQTYTHYSTIKPVGDGMQADRFVNDFGNSLALFYLCSDTDAVGGYCQNKALRDSRSLFIFDQVIMDSDKFILDSRLSLQPDQFFMKHTRHGQGRNRTLIEDSSMVTKYASIMQLKELGGKIIQYANHVAWQHHNRAEVLKGQLRGVLDKITRDKLIDELKDVEILENDAITIRTKIESRIKQIDEVLPKTTGVVSSDEVRQALILEKLIHNPVLFSDDGRPYKNPWTTRQANNVETINDLGNGSVQIHFNSKVAPDMIQFIKRHGGGDSLTIVSPKVLTISKAHLNALREGMLHPEHNGILAPDADYLANADLALIKEAYGKGHRTRIINTITTYKAEMNDAERGPADKIASLIKTEADLKEFVRTAKDKGLGMHVLKKFYFDAQQQLQKIMNPVLVPANINEAFAAALKLDRVSEFNAVVREAIAHNKLTDVQFTGFLTACIQKEALATNHADAVRESQALSLDAQRVINHVQLPPVPLLIQLGLHEPADDGLLHVDPLAALEDDLRVEHEVLTAQPLTSASVTQTVHGMDDGVRDEITVRIS</sequence>
<proteinExistence type="predicted"/>
<dbReference type="OrthoDB" id="5650734at2"/>
<dbReference type="AlphaFoldDB" id="A0A378KR35"/>
<reference evidence="1 3" key="1">
    <citation type="submission" date="2015-11" db="EMBL/GenBank/DDBJ databases">
        <title>Genomic analysis of 38 Legionella species identifies large and diverse effector repertoires.</title>
        <authorList>
            <person name="Burstein D."/>
            <person name="Amaro F."/>
            <person name="Zusman T."/>
            <person name="Lifshitz Z."/>
            <person name="Cohen O."/>
            <person name="Gilbert J.A."/>
            <person name="Pupko T."/>
            <person name="Shuman H.A."/>
            <person name="Segal G."/>
        </authorList>
    </citation>
    <scope>NUCLEOTIDE SEQUENCE [LARGE SCALE GENOMIC DNA]</scope>
    <source>
        <strain evidence="1 3">ATCC 49507</strain>
    </source>
</reference>
<dbReference type="EMBL" id="LNYR01000046">
    <property type="protein sequence ID" value="KTD43658.1"/>
    <property type="molecule type" value="Genomic_DNA"/>
</dbReference>
<evidence type="ECO:0000313" key="4">
    <source>
        <dbReference type="Proteomes" id="UP000254230"/>
    </source>
</evidence>
<evidence type="ECO:0000313" key="3">
    <source>
        <dbReference type="Proteomes" id="UP000054639"/>
    </source>
</evidence>
<evidence type="ECO:0000313" key="2">
    <source>
        <dbReference type="EMBL" id="STY17354.1"/>
    </source>
</evidence>
<dbReference type="Proteomes" id="UP000254230">
    <property type="component" value="Unassembled WGS sequence"/>
</dbReference>
<dbReference type="Proteomes" id="UP000054639">
    <property type="component" value="Unassembled WGS sequence"/>
</dbReference>
<accession>A0A378KR35</accession>
<dbReference type="STRING" id="45072.Lqua_3012"/>